<dbReference type="EMBL" id="AODQ01000122">
    <property type="protein sequence ID" value="EMR01353.1"/>
    <property type="molecule type" value="Genomic_DNA"/>
</dbReference>
<proteinExistence type="predicted"/>
<evidence type="ECO:0008006" key="3">
    <source>
        <dbReference type="Google" id="ProtNLM"/>
    </source>
</evidence>
<protein>
    <recommendedName>
        <fullName evidence="3">DUF2480 family protein</fullName>
    </recommendedName>
</protein>
<gene>
    <name evidence="1" type="ORF">ADICEAN_03510</name>
</gene>
<accession>M7MY41</accession>
<dbReference type="InterPro" id="IPR018914">
    <property type="entry name" value="DUF2480"/>
</dbReference>
<dbReference type="OrthoDB" id="9803040at2"/>
<dbReference type="PATRIC" id="fig|1279009.4.peg.3554"/>
<dbReference type="Pfam" id="PF10652">
    <property type="entry name" value="DUF2480"/>
    <property type="match status" value="1"/>
</dbReference>
<dbReference type="AlphaFoldDB" id="M7MY41"/>
<evidence type="ECO:0000313" key="2">
    <source>
        <dbReference type="Proteomes" id="UP000011910"/>
    </source>
</evidence>
<keyword evidence="2" id="KW-1185">Reference proteome</keyword>
<dbReference type="eggNOG" id="ENOG502ZBK6">
    <property type="taxonomic scope" value="Bacteria"/>
</dbReference>
<dbReference type="RefSeq" id="WP_009196891.1">
    <property type="nucleotide sequence ID" value="NZ_AODQ01000122.1"/>
</dbReference>
<dbReference type="Proteomes" id="UP000011910">
    <property type="component" value="Unassembled WGS sequence"/>
</dbReference>
<sequence length="171" mass="19401">MNQQEPILNRVANSALVSIDLETFYPEGERVLLDIQEVLYMGLMLREKEFRQWVKEHDWSQYTGKHVAIHCSADAIVPVWAYMLIATRLEPYTSSFVYGDLTSLEDQLFTMALQKLDPQQYAGAKVVIKGCSNKPVPVAAYVALTRMLRPHVSSIMYGEPCSTVPLYKAGR</sequence>
<comment type="caution">
    <text evidence="1">The sequence shown here is derived from an EMBL/GenBank/DDBJ whole genome shotgun (WGS) entry which is preliminary data.</text>
</comment>
<name>M7MY41_9BACT</name>
<organism evidence="1 2">
    <name type="scientific">Cesiribacter andamanensis AMV16</name>
    <dbReference type="NCBI Taxonomy" id="1279009"/>
    <lineage>
        <taxon>Bacteria</taxon>
        <taxon>Pseudomonadati</taxon>
        <taxon>Bacteroidota</taxon>
        <taxon>Cytophagia</taxon>
        <taxon>Cytophagales</taxon>
        <taxon>Cesiribacteraceae</taxon>
        <taxon>Cesiribacter</taxon>
    </lineage>
</organism>
<reference evidence="1 2" key="1">
    <citation type="journal article" date="2013" name="Genome Announc.">
        <title>Draft Genome Sequence of Cesiribacter andamanensis Strain AMV16T, Isolated from a Soil Sample from a Mud Volcano in the Andaman Islands, India.</title>
        <authorList>
            <person name="Shivaji S."/>
            <person name="Ara S."/>
            <person name="Begum Z."/>
            <person name="Srinivas T.N."/>
            <person name="Singh A."/>
            <person name="Kumar Pinnaka A."/>
        </authorList>
    </citation>
    <scope>NUCLEOTIDE SEQUENCE [LARGE SCALE GENOMIC DNA]</scope>
    <source>
        <strain evidence="1 2">AMV16</strain>
    </source>
</reference>
<dbReference type="STRING" id="1279009.ADICEAN_03510"/>
<evidence type="ECO:0000313" key="1">
    <source>
        <dbReference type="EMBL" id="EMR01353.1"/>
    </source>
</evidence>